<gene>
    <name evidence="1" type="ORF">PoB_007196900</name>
</gene>
<comment type="caution">
    <text evidence="1">The sequence shown here is derived from an EMBL/GenBank/DDBJ whole genome shotgun (WGS) entry which is preliminary data.</text>
</comment>
<name>A0AAV4DNC5_9GAST</name>
<proteinExistence type="predicted"/>
<dbReference type="EMBL" id="BLXT01008059">
    <property type="protein sequence ID" value="GFO45464.1"/>
    <property type="molecule type" value="Genomic_DNA"/>
</dbReference>
<keyword evidence="2" id="KW-1185">Reference proteome</keyword>
<sequence>MVKQMKPVPVEKQVGLQALWQDLRMRHSALSKVKSTRGSTPSNNVAMYCSKAKLRLTMNSIVEEHKRGKARLGLLP</sequence>
<protein>
    <submittedName>
        <fullName evidence="1">Uncharacterized protein</fullName>
    </submittedName>
</protein>
<dbReference type="AlphaFoldDB" id="A0AAV4DNC5"/>
<reference evidence="1 2" key="1">
    <citation type="journal article" date="2021" name="Elife">
        <title>Chloroplast acquisition without the gene transfer in kleptoplastic sea slugs, Plakobranchus ocellatus.</title>
        <authorList>
            <person name="Maeda T."/>
            <person name="Takahashi S."/>
            <person name="Yoshida T."/>
            <person name="Shimamura S."/>
            <person name="Takaki Y."/>
            <person name="Nagai Y."/>
            <person name="Toyoda A."/>
            <person name="Suzuki Y."/>
            <person name="Arimoto A."/>
            <person name="Ishii H."/>
            <person name="Satoh N."/>
            <person name="Nishiyama T."/>
            <person name="Hasebe M."/>
            <person name="Maruyama T."/>
            <person name="Minagawa J."/>
            <person name="Obokata J."/>
            <person name="Shigenobu S."/>
        </authorList>
    </citation>
    <scope>NUCLEOTIDE SEQUENCE [LARGE SCALE GENOMIC DNA]</scope>
</reference>
<accession>A0AAV4DNC5</accession>
<evidence type="ECO:0000313" key="2">
    <source>
        <dbReference type="Proteomes" id="UP000735302"/>
    </source>
</evidence>
<dbReference type="Proteomes" id="UP000735302">
    <property type="component" value="Unassembled WGS sequence"/>
</dbReference>
<organism evidence="1 2">
    <name type="scientific">Plakobranchus ocellatus</name>
    <dbReference type="NCBI Taxonomy" id="259542"/>
    <lineage>
        <taxon>Eukaryota</taxon>
        <taxon>Metazoa</taxon>
        <taxon>Spiralia</taxon>
        <taxon>Lophotrochozoa</taxon>
        <taxon>Mollusca</taxon>
        <taxon>Gastropoda</taxon>
        <taxon>Heterobranchia</taxon>
        <taxon>Euthyneura</taxon>
        <taxon>Panpulmonata</taxon>
        <taxon>Sacoglossa</taxon>
        <taxon>Placobranchoidea</taxon>
        <taxon>Plakobranchidae</taxon>
        <taxon>Plakobranchus</taxon>
    </lineage>
</organism>
<evidence type="ECO:0000313" key="1">
    <source>
        <dbReference type="EMBL" id="GFO45464.1"/>
    </source>
</evidence>